<proteinExistence type="predicted"/>
<feature type="domain" description="Replication-associated protein ORF2/G2P" evidence="1">
    <location>
        <begin position="61"/>
        <end position="183"/>
    </location>
</feature>
<organism evidence="2">
    <name type="scientific">Dulem virus 261</name>
    <dbReference type="NCBI Taxonomy" id="3145738"/>
    <lineage>
        <taxon>Viruses</taxon>
        <taxon>Monodnaviria</taxon>
        <taxon>Sangervirae</taxon>
        <taxon>Phixviricota</taxon>
        <taxon>Malgrandaviricetes</taxon>
        <taxon>Petitvirales</taxon>
        <taxon>Microviridae</taxon>
        <taxon>Microvirus</taxon>
    </lineage>
</organism>
<sequence>MCYTPITIRNNSRAFLPRYDKVLLQVPCGHCGACRAQKQSDWYTRSYFEYLDARKKGGYTLFVTLTYNDRHLPHFDINGKQYVGFWKPDYQHFMSRLRIHLRRRYGIDKEAVKVFWTSEYGGTTKRPHYHALIYVYGSYITPTAMRHLITEDWIHGFVYFGRNGGVLENPSAIKYVAKYITKDLDFFETVDKHDLLICKKDHYGFYKFLKNTCFPFHCNSQQYGMPLATYVDRRLVELGQIFIPNLKGNYDAVRVPQYVDRKLYYYRDPETNSYRLTREGVNIKIARIEKLTPKLRADAQSLFDNLRNYMDDSFMHDVNYYTNKEYIPEDIISIFDTFKQKHTIEDYFNYVENDRYMLIYDDVFSFPSPVKFNTHSTLRERLTKHFHTLSIPLGHYGTLASDNEIFREALDNTKDTLRVGMENFAKIVDACKFALGCRKEAEYLRRQRNYSKSKKIKSIYDYHEPKCAPSRTA</sequence>
<dbReference type="EMBL" id="PP511525">
    <property type="protein sequence ID" value="XCD05184.1"/>
    <property type="molecule type" value="Genomic_DNA"/>
</dbReference>
<evidence type="ECO:0000313" key="2">
    <source>
        <dbReference type="EMBL" id="XCD05184.1"/>
    </source>
</evidence>
<dbReference type="EMBL" id="PP511709">
    <property type="protein sequence ID" value="XCD06788.1"/>
    <property type="molecule type" value="Genomic_DNA"/>
</dbReference>
<evidence type="ECO:0000259" key="1">
    <source>
        <dbReference type="Pfam" id="PF23343"/>
    </source>
</evidence>
<name>A0AAU8B0T9_9VIRU</name>
<dbReference type="InterPro" id="IPR056906">
    <property type="entry name" value="ORF2/G2P_dom"/>
</dbReference>
<dbReference type="Pfam" id="PF23343">
    <property type="entry name" value="REP_ORF2-G2P"/>
    <property type="match status" value="1"/>
</dbReference>
<reference evidence="2" key="1">
    <citation type="submission" date="2024-03" db="EMBL/GenBank/DDBJ databases">
        <title>Diverse circular DNA viruses in blood, oral, and fecal samples of captive lemurs.</title>
        <authorList>
            <person name="Paietta E.N."/>
            <person name="Kraberger S."/>
            <person name="Lund M.C."/>
            <person name="Custer J.M."/>
            <person name="Vargas K.M."/>
            <person name="Ehmke E.E."/>
            <person name="Yoder A.D."/>
            <person name="Varsani A."/>
        </authorList>
    </citation>
    <scope>NUCLEOTIDE SEQUENCE</scope>
    <source>
        <strain evidence="2">Duke_24FS_37</strain>
        <strain evidence="3">Duke_26_25</strain>
    </source>
</reference>
<accession>A0AAU8B0T9</accession>
<protein>
    <submittedName>
        <fullName evidence="2">Replication initiator protein</fullName>
    </submittedName>
</protein>
<evidence type="ECO:0000313" key="3">
    <source>
        <dbReference type="EMBL" id="XCD06788.1"/>
    </source>
</evidence>